<evidence type="ECO:0000313" key="3">
    <source>
        <dbReference type="Proteomes" id="UP000014760"/>
    </source>
</evidence>
<accession>R7UGM7</accession>
<dbReference type="AlphaFoldDB" id="R7UGM7"/>
<dbReference type="OrthoDB" id="3021454at2759"/>
<sequence length="253" mass="28667">MYGNLHRSCKNSDAPFAVKKKTWLTTSLRAFEKPYLTPLKSLLGVRPLTPNNLTIIESGVLGPIEYVLKRQRQFFEKVFSAADPETNCLSTAMQIASEAGAPGAHYIRSTMAAQPQQSREREAVKQAHESSRATTYKMFNSPLEPSPLCRCPANASPKEAHRIAYTRMRLSSHRLRVETGRWARIPREERICPCGQGVQDEHHVLLECSQTAAARRRLYPEDDCPRTLIELFGRDDQEKVAKLCRDVLILCEQ</sequence>
<evidence type="ECO:0000313" key="1">
    <source>
        <dbReference type="EMBL" id="ELU02923.1"/>
    </source>
</evidence>
<organism evidence="1">
    <name type="scientific">Capitella teleta</name>
    <name type="common">Polychaete worm</name>
    <dbReference type="NCBI Taxonomy" id="283909"/>
    <lineage>
        <taxon>Eukaryota</taxon>
        <taxon>Metazoa</taxon>
        <taxon>Spiralia</taxon>
        <taxon>Lophotrochozoa</taxon>
        <taxon>Annelida</taxon>
        <taxon>Polychaeta</taxon>
        <taxon>Sedentaria</taxon>
        <taxon>Scolecida</taxon>
        <taxon>Capitellidae</taxon>
        <taxon>Capitella</taxon>
    </lineage>
</organism>
<keyword evidence="3" id="KW-1185">Reference proteome</keyword>
<protein>
    <recommendedName>
        <fullName evidence="4">Reverse transcriptase zinc-binding domain-containing protein</fullName>
    </recommendedName>
</protein>
<dbReference type="HOGENOM" id="CLU_1035292_0_0_1"/>
<dbReference type="Proteomes" id="UP000014760">
    <property type="component" value="Unassembled WGS sequence"/>
</dbReference>
<name>R7UGM7_CAPTE</name>
<reference evidence="1 3" key="2">
    <citation type="journal article" date="2013" name="Nature">
        <title>Insights into bilaterian evolution from three spiralian genomes.</title>
        <authorList>
            <person name="Simakov O."/>
            <person name="Marletaz F."/>
            <person name="Cho S.J."/>
            <person name="Edsinger-Gonzales E."/>
            <person name="Havlak P."/>
            <person name="Hellsten U."/>
            <person name="Kuo D.H."/>
            <person name="Larsson T."/>
            <person name="Lv J."/>
            <person name="Arendt D."/>
            <person name="Savage R."/>
            <person name="Osoegawa K."/>
            <person name="de Jong P."/>
            <person name="Grimwood J."/>
            <person name="Chapman J.A."/>
            <person name="Shapiro H."/>
            <person name="Aerts A."/>
            <person name="Otillar R.P."/>
            <person name="Terry A.Y."/>
            <person name="Boore J.L."/>
            <person name="Grigoriev I.V."/>
            <person name="Lindberg D.R."/>
            <person name="Seaver E.C."/>
            <person name="Weisblat D.A."/>
            <person name="Putnam N.H."/>
            <person name="Rokhsar D.S."/>
        </authorList>
    </citation>
    <scope>NUCLEOTIDE SEQUENCE</scope>
    <source>
        <strain evidence="1 3">I ESC-2004</strain>
    </source>
</reference>
<dbReference type="EnsemblMetazoa" id="CapteT187769">
    <property type="protein sequence ID" value="CapteP187769"/>
    <property type="gene ID" value="CapteG187769"/>
</dbReference>
<reference evidence="2" key="3">
    <citation type="submission" date="2015-06" db="UniProtKB">
        <authorList>
            <consortium name="EnsemblMetazoa"/>
        </authorList>
    </citation>
    <scope>IDENTIFICATION</scope>
</reference>
<gene>
    <name evidence="1" type="ORF">CAPTEDRAFT_187769</name>
</gene>
<evidence type="ECO:0008006" key="4">
    <source>
        <dbReference type="Google" id="ProtNLM"/>
    </source>
</evidence>
<proteinExistence type="predicted"/>
<evidence type="ECO:0000313" key="2">
    <source>
        <dbReference type="EnsemblMetazoa" id="CapteP187769"/>
    </source>
</evidence>
<reference evidence="3" key="1">
    <citation type="submission" date="2012-12" db="EMBL/GenBank/DDBJ databases">
        <authorList>
            <person name="Hellsten U."/>
            <person name="Grimwood J."/>
            <person name="Chapman J.A."/>
            <person name="Shapiro H."/>
            <person name="Aerts A."/>
            <person name="Otillar R.P."/>
            <person name="Terry A.Y."/>
            <person name="Boore J.L."/>
            <person name="Simakov O."/>
            <person name="Marletaz F."/>
            <person name="Cho S.-J."/>
            <person name="Edsinger-Gonzales E."/>
            <person name="Havlak P."/>
            <person name="Kuo D.-H."/>
            <person name="Larsson T."/>
            <person name="Lv J."/>
            <person name="Arendt D."/>
            <person name="Savage R."/>
            <person name="Osoegawa K."/>
            <person name="de Jong P."/>
            <person name="Lindberg D.R."/>
            <person name="Seaver E.C."/>
            <person name="Weisblat D.A."/>
            <person name="Putnam N.H."/>
            <person name="Grigoriev I.V."/>
            <person name="Rokhsar D.S."/>
        </authorList>
    </citation>
    <scope>NUCLEOTIDE SEQUENCE</scope>
    <source>
        <strain evidence="3">I ESC-2004</strain>
    </source>
</reference>
<dbReference type="EMBL" id="KB303639">
    <property type="protein sequence ID" value="ELU02923.1"/>
    <property type="molecule type" value="Genomic_DNA"/>
</dbReference>
<dbReference type="EMBL" id="AMQN01024790">
    <property type="status" value="NOT_ANNOTATED_CDS"/>
    <property type="molecule type" value="Genomic_DNA"/>
</dbReference>